<sequence>MSSLGHALREETTDDSGALAGQTVVLRPTEPRHAEEFLAVLTEPEVARWWPDYDLDRVRRELLGPQVFAIEAFRETVGLIMFDEDEDPQYRHAGVDVALAPRVHGQGLGADAVRTLARHLFHDRGHHRIVIDPAADNVKAIRSYERVGFRRVGVLREYERGTDGTWHDGLLMDLLVGELR</sequence>
<dbReference type="EMBL" id="BAABGT010000102">
    <property type="protein sequence ID" value="GAA4557623.1"/>
    <property type="molecule type" value="Genomic_DNA"/>
</dbReference>
<organism evidence="6 7">
    <name type="scientific">Pseudonocardia xishanensis</name>
    <dbReference type="NCBI Taxonomy" id="630995"/>
    <lineage>
        <taxon>Bacteria</taxon>
        <taxon>Bacillati</taxon>
        <taxon>Actinomycetota</taxon>
        <taxon>Actinomycetes</taxon>
        <taxon>Pseudonocardiales</taxon>
        <taxon>Pseudonocardiaceae</taxon>
        <taxon>Pseudonocardia</taxon>
    </lineage>
</organism>
<dbReference type="RefSeq" id="WP_345426422.1">
    <property type="nucleotide sequence ID" value="NZ_BAABGT010000102.1"/>
</dbReference>
<evidence type="ECO:0000256" key="3">
    <source>
        <dbReference type="ARBA" id="ARBA00038502"/>
    </source>
</evidence>
<reference evidence="7" key="1">
    <citation type="journal article" date="2019" name="Int. J. Syst. Evol. Microbiol.">
        <title>The Global Catalogue of Microorganisms (GCM) 10K type strain sequencing project: providing services to taxonomists for standard genome sequencing and annotation.</title>
        <authorList>
            <consortium name="The Broad Institute Genomics Platform"/>
            <consortium name="The Broad Institute Genome Sequencing Center for Infectious Disease"/>
            <person name="Wu L."/>
            <person name="Ma J."/>
        </authorList>
    </citation>
    <scope>NUCLEOTIDE SEQUENCE [LARGE SCALE GENOMIC DNA]</scope>
    <source>
        <strain evidence="7">JCM 17906</strain>
    </source>
</reference>
<evidence type="ECO:0000256" key="1">
    <source>
        <dbReference type="ARBA" id="ARBA00022679"/>
    </source>
</evidence>
<gene>
    <name evidence="6" type="ORF">GCM10023175_62330</name>
</gene>
<evidence type="ECO:0000259" key="5">
    <source>
        <dbReference type="PROSITE" id="PS51186"/>
    </source>
</evidence>
<name>A0ABP8S374_9PSEU</name>
<keyword evidence="7" id="KW-1185">Reference proteome</keyword>
<evidence type="ECO:0000256" key="2">
    <source>
        <dbReference type="ARBA" id="ARBA00023315"/>
    </source>
</evidence>
<evidence type="ECO:0000313" key="6">
    <source>
        <dbReference type="EMBL" id="GAA4557623.1"/>
    </source>
</evidence>
<dbReference type="PROSITE" id="PS51186">
    <property type="entry name" value="GNAT"/>
    <property type="match status" value="1"/>
</dbReference>
<dbReference type="Pfam" id="PF13302">
    <property type="entry name" value="Acetyltransf_3"/>
    <property type="match status" value="1"/>
</dbReference>
<keyword evidence="2" id="KW-0012">Acyltransferase</keyword>
<dbReference type="InterPro" id="IPR000182">
    <property type="entry name" value="GNAT_dom"/>
</dbReference>
<keyword evidence="1" id="KW-0808">Transferase</keyword>
<dbReference type="PANTHER" id="PTHR43792:SF8">
    <property type="entry name" value="[RIBOSOMAL PROTEIN US5]-ALANINE N-ACETYLTRANSFERASE"/>
    <property type="match status" value="1"/>
</dbReference>
<dbReference type="PANTHER" id="PTHR43792">
    <property type="entry name" value="GNAT FAMILY, PUTATIVE (AFU_ORTHOLOGUE AFUA_3G00765)-RELATED-RELATED"/>
    <property type="match status" value="1"/>
</dbReference>
<evidence type="ECO:0000313" key="7">
    <source>
        <dbReference type="Proteomes" id="UP001501598"/>
    </source>
</evidence>
<dbReference type="SUPFAM" id="SSF55729">
    <property type="entry name" value="Acyl-CoA N-acyltransferases (Nat)"/>
    <property type="match status" value="1"/>
</dbReference>
<accession>A0ABP8S374</accession>
<dbReference type="InterPro" id="IPR051531">
    <property type="entry name" value="N-acetyltransferase"/>
</dbReference>
<protein>
    <submittedName>
        <fullName evidence="6">GNAT family protein</fullName>
    </submittedName>
</protein>
<comment type="caution">
    <text evidence="6">The sequence shown here is derived from an EMBL/GenBank/DDBJ whole genome shotgun (WGS) entry which is preliminary data.</text>
</comment>
<evidence type="ECO:0000256" key="4">
    <source>
        <dbReference type="SAM" id="MobiDB-lite"/>
    </source>
</evidence>
<feature type="region of interest" description="Disordered" evidence="4">
    <location>
        <begin position="1"/>
        <end position="21"/>
    </location>
</feature>
<proteinExistence type="inferred from homology"/>
<feature type="domain" description="N-acetyltransferase" evidence="5">
    <location>
        <begin position="24"/>
        <end position="177"/>
    </location>
</feature>
<dbReference type="InterPro" id="IPR016181">
    <property type="entry name" value="Acyl_CoA_acyltransferase"/>
</dbReference>
<comment type="similarity">
    <text evidence="3">Belongs to the acetyltransferase family. RimJ subfamily.</text>
</comment>
<dbReference type="Proteomes" id="UP001501598">
    <property type="component" value="Unassembled WGS sequence"/>
</dbReference>
<dbReference type="Gene3D" id="3.40.630.30">
    <property type="match status" value="1"/>
</dbReference>